<keyword evidence="2" id="KW-0732">Signal</keyword>
<comment type="caution">
    <text evidence="3">The sequence shown here is derived from an EMBL/GenBank/DDBJ whole genome shotgun (WGS) entry which is preliminary data.</text>
</comment>
<dbReference type="RefSeq" id="WP_125674665.1">
    <property type="nucleotide sequence ID" value="NZ_JBHTOI010000005.1"/>
</dbReference>
<protein>
    <recommendedName>
        <fullName evidence="5">DUF4352 domain-containing protein</fullName>
    </recommendedName>
</protein>
<feature type="signal peptide" evidence="2">
    <location>
        <begin position="1"/>
        <end position="19"/>
    </location>
</feature>
<evidence type="ECO:0000313" key="3">
    <source>
        <dbReference type="EMBL" id="MFD1417582.1"/>
    </source>
</evidence>
<dbReference type="PROSITE" id="PS51257">
    <property type="entry name" value="PROKAR_LIPOPROTEIN"/>
    <property type="match status" value="1"/>
</dbReference>
<feature type="region of interest" description="Disordered" evidence="1">
    <location>
        <begin position="170"/>
        <end position="219"/>
    </location>
</feature>
<feature type="compositionally biased region" description="Low complexity" evidence="1">
    <location>
        <begin position="176"/>
        <end position="214"/>
    </location>
</feature>
<dbReference type="Proteomes" id="UP001597251">
    <property type="component" value="Unassembled WGS sequence"/>
</dbReference>
<name>A0ABW4BQW0_9LACO</name>
<keyword evidence="4" id="KW-1185">Reference proteome</keyword>
<evidence type="ECO:0000256" key="2">
    <source>
        <dbReference type="SAM" id="SignalP"/>
    </source>
</evidence>
<feature type="chain" id="PRO_5045418923" description="DUF4352 domain-containing protein" evidence="2">
    <location>
        <begin position="20"/>
        <end position="294"/>
    </location>
</feature>
<sequence>MNKRRILLTAIISLLLVFAGCSSQSKQTKTSSNVKTETKMYNKLSKDDRDNVKFNFKRYDGAIKGQNQINLTIDNQSNKNVKFDLEDIVLLGSDNLKSDKSGMKTVKTNKKVIIKGIFKDIDDDIFSDPGLFCYKNDSFKLAYLDSKSSKSDNLSDSELKKEYHHFMAHKDDVTTNSESSNVDDSGDSSNDSNNSSTITDNNTTDTNSANDSKSGNVVNSEQEAVNLVESQEGPAGDGEHYTYMYGMWDTSKGKAYWVALHGENPDYDLPTNMGAWTVYPDGTILSGQPTDIDK</sequence>
<accession>A0ABW4BQW0</accession>
<evidence type="ECO:0000313" key="4">
    <source>
        <dbReference type="Proteomes" id="UP001597251"/>
    </source>
</evidence>
<evidence type="ECO:0008006" key="5">
    <source>
        <dbReference type="Google" id="ProtNLM"/>
    </source>
</evidence>
<evidence type="ECO:0000256" key="1">
    <source>
        <dbReference type="SAM" id="MobiDB-lite"/>
    </source>
</evidence>
<organism evidence="3 4">
    <name type="scientific">Companilactobacillus keshanensis</name>
    <dbReference type="NCBI Taxonomy" id="2486003"/>
    <lineage>
        <taxon>Bacteria</taxon>
        <taxon>Bacillati</taxon>
        <taxon>Bacillota</taxon>
        <taxon>Bacilli</taxon>
        <taxon>Lactobacillales</taxon>
        <taxon>Lactobacillaceae</taxon>
        <taxon>Companilactobacillus</taxon>
    </lineage>
</organism>
<gene>
    <name evidence="3" type="ORF">ACFQ42_02250</name>
</gene>
<reference evidence="4" key="1">
    <citation type="journal article" date="2019" name="Int. J. Syst. Evol. Microbiol.">
        <title>The Global Catalogue of Microorganisms (GCM) 10K type strain sequencing project: providing services to taxonomists for standard genome sequencing and annotation.</title>
        <authorList>
            <consortium name="The Broad Institute Genomics Platform"/>
            <consortium name="The Broad Institute Genome Sequencing Center for Infectious Disease"/>
            <person name="Wu L."/>
            <person name="Ma J."/>
        </authorList>
    </citation>
    <scope>NUCLEOTIDE SEQUENCE [LARGE SCALE GENOMIC DNA]</scope>
    <source>
        <strain evidence="4">CCM 8936</strain>
    </source>
</reference>
<proteinExistence type="predicted"/>
<dbReference type="EMBL" id="JBHTOI010000005">
    <property type="protein sequence ID" value="MFD1417582.1"/>
    <property type="molecule type" value="Genomic_DNA"/>
</dbReference>